<dbReference type="CTD" id="32016"/>
<proteinExistence type="predicted"/>
<dbReference type="PANTHER" id="PTHR19321">
    <property type="entry name" value="PROTEIN REGULATOR OF CYTOKINESIS 1 PRC1-RELATED"/>
    <property type="match status" value="1"/>
</dbReference>
<keyword evidence="2" id="KW-1185">Reference proteome</keyword>
<accession>A0AB39YWC4</accession>
<dbReference type="GO" id="GO:0005737">
    <property type="term" value="C:cytoplasm"/>
    <property type="evidence" value="ECO:0007669"/>
    <property type="project" value="TreeGrafter"/>
</dbReference>
<dbReference type="GO" id="GO:0051256">
    <property type="term" value="P:mitotic spindle midzone assembly"/>
    <property type="evidence" value="ECO:0007669"/>
    <property type="project" value="TreeGrafter"/>
</dbReference>
<reference evidence="3" key="1">
    <citation type="submission" date="2025-08" db="UniProtKB">
        <authorList>
            <consortium name="RefSeq"/>
        </authorList>
    </citation>
    <scope>IDENTIFICATION</scope>
</reference>
<feature type="region of interest" description="Disordered" evidence="1">
    <location>
        <begin position="432"/>
        <end position="516"/>
    </location>
</feature>
<feature type="region of interest" description="Disordered" evidence="1">
    <location>
        <begin position="542"/>
        <end position="562"/>
    </location>
</feature>
<gene>
    <name evidence="3" type="primary">sofe</name>
</gene>
<sequence length="661" mass="76449">MIFTEHKAKILAMTVEHVDDLHQLWSRMFEPQTCEDCLIRLMDHASSFYKDLLKESREKEQGINSEIDGLQKEAATLMRLLHKSVDVGERPDDMPLVIWQLKLDKTIEHLREELVERRTEINKLLDQQEQLCEELGELPFPLASDLPDELDAFRSHLQQLRDLKELRLKQMDLMRKNIRHNMKTLEIYAHTDTEKRLLSPECHDIRPQFYELLQDMQTEYAVQVSELHERIDEMRAKIELLWQRLKLTDEYAMGRVRKSTSYDQRTFDILREELERCQALRRQNLKTFIEQLRVEIHEWWNFTLKSPQERRRFTGYYCDNPSEEVLELHEMELDHLKEFYNSNRKIFELYANRALLWSRLEALEAKANDPNRFNNRGGQLLKEEKERKALASRLPKIDQQITELVTAYMSHNNTPFLVNGVDILESMSADWEQHRQSKKQPSAQKKDVVVNTTSKMKPPVVPLTPNTLKGNRGKHGSSSSLKKTPSKVNASTAAKSTGNLQKRRHPNEGRNNPQPAAAAKRNLIISLECVSSEPVLGVNGQTSAAAKSTENVQKRRHPNDSKNMVAAVPNRNLITSVECINSGPGLGVNGQKLLKSPLKKVRVLEYSVRRGKTAGRPSIGSKNHPRNRPIPQLRVQPPSGEENEDDDDYGDEKENEDSGDF</sequence>
<dbReference type="Pfam" id="PF03999">
    <property type="entry name" value="MAP65_ASE1"/>
    <property type="match status" value="1"/>
</dbReference>
<protein>
    <submittedName>
        <fullName evidence="3">Protein regulator of cytokinesis 1</fullName>
    </submittedName>
</protein>
<feature type="region of interest" description="Disordered" evidence="1">
    <location>
        <begin position="609"/>
        <end position="661"/>
    </location>
</feature>
<name>A0AB39YWC4_DROSZ</name>
<dbReference type="GO" id="GO:1990023">
    <property type="term" value="C:mitotic spindle midzone"/>
    <property type="evidence" value="ECO:0007669"/>
    <property type="project" value="TreeGrafter"/>
</dbReference>
<dbReference type="GO" id="GO:0008017">
    <property type="term" value="F:microtubule binding"/>
    <property type="evidence" value="ECO:0007669"/>
    <property type="project" value="InterPro"/>
</dbReference>
<feature type="compositionally biased region" description="Acidic residues" evidence="1">
    <location>
        <begin position="641"/>
        <end position="661"/>
    </location>
</feature>
<evidence type="ECO:0000313" key="3">
    <source>
        <dbReference type="RefSeq" id="XP_016923156.2"/>
    </source>
</evidence>
<organism evidence="2 3">
    <name type="scientific">Drosophila suzukii</name>
    <name type="common">Spotted-wing drosophila fruit fly</name>
    <dbReference type="NCBI Taxonomy" id="28584"/>
    <lineage>
        <taxon>Eukaryota</taxon>
        <taxon>Metazoa</taxon>
        <taxon>Ecdysozoa</taxon>
        <taxon>Arthropoda</taxon>
        <taxon>Hexapoda</taxon>
        <taxon>Insecta</taxon>
        <taxon>Pterygota</taxon>
        <taxon>Neoptera</taxon>
        <taxon>Endopterygota</taxon>
        <taxon>Diptera</taxon>
        <taxon>Brachycera</taxon>
        <taxon>Muscomorpha</taxon>
        <taxon>Ephydroidea</taxon>
        <taxon>Drosophilidae</taxon>
        <taxon>Drosophila</taxon>
        <taxon>Sophophora</taxon>
    </lineage>
</organism>
<dbReference type="AlphaFoldDB" id="A0AB39YWC4"/>
<dbReference type="GeneID" id="108004679"/>
<dbReference type="Gene3D" id="1.20.58.1520">
    <property type="match status" value="1"/>
</dbReference>
<dbReference type="Proteomes" id="UP001652628">
    <property type="component" value="Chromosome X"/>
</dbReference>
<evidence type="ECO:0000313" key="2">
    <source>
        <dbReference type="Proteomes" id="UP001652628"/>
    </source>
</evidence>
<feature type="compositionally biased region" description="Polar residues" evidence="1">
    <location>
        <begin position="476"/>
        <end position="500"/>
    </location>
</feature>
<evidence type="ECO:0000256" key="1">
    <source>
        <dbReference type="SAM" id="MobiDB-lite"/>
    </source>
</evidence>
<dbReference type="PANTHER" id="PTHR19321:SF41">
    <property type="entry name" value="FASCETTO-RELATED"/>
    <property type="match status" value="1"/>
</dbReference>
<dbReference type="InterPro" id="IPR007145">
    <property type="entry name" value="MAP65_Ase1_PRC1"/>
</dbReference>
<dbReference type="RefSeq" id="XP_016923156.2">
    <property type="nucleotide sequence ID" value="XM_017067667.4"/>
</dbReference>
<feature type="compositionally biased region" description="Polar residues" evidence="1">
    <location>
        <begin position="542"/>
        <end position="551"/>
    </location>
</feature>